<gene>
    <name evidence="1" type="ORF">ISP08_08920</name>
</gene>
<dbReference type="Proteomes" id="UP000594455">
    <property type="component" value="Chromosome"/>
</dbReference>
<protein>
    <submittedName>
        <fullName evidence="1">Uncharacterized protein</fullName>
    </submittedName>
</protein>
<dbReference type="AlphaFoldDB" id="A0A7T1AYH9"/>
<accession>A0A7T1AYH9</accession>
<reference evidence="1 2" key="1">
    <citation type="submission" date="2020-10" db="EMBL/GenBank/DDBJ databases">
        <title>Closed genome sequences of Staphylococcus lloydii sp. nov. and Staphylococcus durrellii sp. nov. Isolated from Captive Fruit Bats (Pteropus livingstonii).</title>
        <authorList>
            <person name="Fountain K."/>
        </authorList>
    </citation>
    <scope>NUCLEOTIDE SEQUENCE [LARGE SCALE GENOMIC DNA]</scope>
    <source>
        <strain evidence="1 2">23_2_7_LY</strain>
    </source>
</reference>
<keyword evidence="2" id="KW-1185">Reference proteome</keyword>
<proteinExistence type="predicted"/>
<organism evidence="1 2">
    <name type="scientific">Staphylococcus lloydii</name>
    <dbReference type="NCBI Taxonomy" id="2781774"/>
    <lineage>
        <taxon>Bacteria</taxon>
        <taxon>Bacillati</taxon>
        <taxon>Bacillota</taxon>
        <taxon>Bacilli</taxon>
        <taxon>Bacillales</taxon>
        <taxon>Staphylococcaceae</taxon>
        <taxon>Staphylococcus</taxon>
    </lineage>
</organism>
<dbReference type="KEGG" id="sllo:ISP08_08920"/>
<sequence length="47" mass="5470">MPFLVFNAKAHTNVTCFGEIQEETVYPKKSTQQYEILNQKKHTDALK</sequence>
<dbReference type="EMBL" id="CP064056">
    <property type="protein sequence ID" value="QPM74459.1"/>
    <property type="molecule type" value="Genomic_DNA"/>
</dbReference>
<name>A0A7T1AYH9_9STAP</name>
<evidence type="ECO:0000313" key="1">
    <source>
        <dbReference type="EMBL" id="QPM74459.1"/>
    </source>
</evidence>
<evidence type="ECO:0000313" key="2">
    <source>
        <dbReference type="Proteomes" id="UP000594455"/>
    </source>
</evidence>
<dbReference type="RefSeq" id="WP_196931161.1">
    <property type="nucleotide sequence ID" value="NZ_CP064056.1"/>
</dbReference>